<evidence type="ECO:0000256" key="1">
    <source>
        <dbReference type="ARBA" id="ARBA00004651"/>
    </source>
</evidence>
<dbReference type="SUPFAM" id="SSF103473">
    <property type="entry name" value="MFS general substrate transporter"/>
    <property type="match status" value="1"/>
</dbReference>
<keyword evidence="2" id="KW-1003">Cell membrane</keyword>
<feature type="transmembrane region" description="Helical" evidence="6">
    <location>
        <begin position="308"/>
        <end position="329"/>
    </location>
</feature>
<dbReference type="Proteomes" id="UP001219349">
    <property type="component" value="Chromosome"/>
</dbReference>
<dbReference type="InterPro" id="IPR050189">
    <property type="entry name" value="MFS_Efflux_Transporters"/>
</dbReference>
<feature type="transmembrane region" description="Helical" evidence="6">
    <location>
        <begin position="251"/>
        <end position="271"/>
    </location>
</feature>
<feature type="transmembrane region" description="Helical" evidence="6">
    <location>
        <begin position="12"/>
        <end position="33"/>
    </location>
</feature>
<dbReference type="InterPro" id="IPR020846">
    <property type="entry name" value="MFS_dom"/>
</dbReference>
<protein>
    <submittedName>
        <fullName evidence="8">MFS transporter</fullName>
    </submittedName>
</protein>
<gene>
    <name evidence="8" type="ORF">JHX87_16380</name>
</gene>
<dbReference type="InterPro" id="IPR036259">
    <property type="entry name" value="MFS_trans_sf"/>
</dbReference>
<feature type="transmembrane region" description="Helical" evidence="6">
    <location>
        <begin position="212"/>
        <end position="231"/>
    </location>
</feature>
<keyword evidence="5 6" id="KW-0472">Membrane</keyword>
<feature type="domain" description="Major facilitator superfamily (MFS) profile" evidence="7">
    <location>
        <begin position="11"/>
        <end position="393"/>
    </location>
</feature>
<reference evidence="8 9" key="1">
    <citation type="submission" date="2021-01" db="EMBL/GenBank/DDBJ databases">
        <title>Biogeographic distribution of Paracoccus.</title>
        <authorList>
            <person name="Hollensteiner J."/>
            <person name="Leineberger J."/>
            <person name="Brinkhoff T."/>
            <person name="Daniel R."/>
        </authorList>
    </citation>
    <scope>NUCLEOTIDE SEQUENCE [LARGE SCALE GENOMIC DNA]</scope>
    <source>
        <strain evidence="8 9">KCTC 22803</strain>
    </source>
</reference>
<feature type="transmembrane region" description="Helical" evidence="6">
    <location>
        <begin position="336"/>
        <end position="356"/>
    </location>
</feature>
<dbReference type="PANTHER" id="PTHR43124:SF3">
    <property type="entry name" value="CHLORAMPHENICOL EFFLUX PUMP RV0191"/>
    <property type="match status" value="1"/>
</dbReference>
<keyword evidence="3 6" id="KW-0812">Transmembrane</keyword>
<evidence type="ECO:0000256" key="2">
    <source>
        <dbReference type="ARBA" id="ARBA00022475"/>
    </source>
</evidence>
<feature type="transmembrane region" description="Helical" evidence="6">
    <location>
        <begin position="167"/>
        <end position="186"/>
    </location>
</feature>
<dbReference type="Pfam" id="PF07690">
    <property type="entry name" value="MFS_1"/>
    <property type="match status" value="1"/>
</dbReference>
<evidence type="ECO:0000259" key="7">
    <source>
        <dbReference type="PROSITE" id="PS50850"/>
    </source>
</evidence>
<keyword evidence="4 6" id="KW-1133">Transmembrane helix</keyword>
<feature type="transmembrane region" description="Helical" evidence="6">
    <location>
        <begin position="104"/>
        <end position="126"/>
    </location>
</feature>
<dbReference type="CDD" id="cd17473">
    <property type="entry name" value="MFS_arabinose_efflux_permease_like"/>
    <property type="match status" value="1"/>
</dbReference>
<evidence type="ECO:0000256" key="3">
    <source>
        <dbReference type="ARBA" id="ARBA00022692"/>
    </source>
</evidence>
<dbReference type="PANTHER" id="PTHR43124">
    <property type="entry name" value="PURINE EFFLUX PUMP PBUE"/>
    <property type="match status" value="1"/>
</dbReference>
<keyword evidence="9" id="KW-1185">Reference proteome</keyword>
<name>A0ABY7SKH7_9RHOB</name>
<organism evidence="8 9">
    <name type="scientific">Paracoccus fistulariae</name>
    <dbReference type="NCBI Taxonomy" id="658446"/>
    <lineage>
        <taxon>Bacteria</taxon>
        <taxon>Pseudomonadati</taxon>
        <taxon>Pseudomonadota</taxon>
        <taxon>Alphaproteobacteria</taxon>
        <taxon>Rhodobacterales</taxon>
        <taxon>Paracoccaceae</taxon>
        <taxon>Paracoccus</taxon>
    </lineage>
</organism>
<evidence type="ECO:0000256" key="6">
    <source>
        <dbReference type="SAM" id="Phobius"/>
    </source>
</evidence>
<evidence type="ECO:0000256" key="4">
    <source>
        <dbReference type="ARBA" id="ARBA00022989"/>
    </source>
</evidence>
<feature type="transmembrane region" description="Helical" evidence="6">
    <location>
        <begin position="79"/>
        <end position="98"/>
    </location>
</feature>
<evidence type="ECO:0000256" key="5">
    <source>
        <dbReference type="ARBA" id="ARBA00023136"/>
    </source>
</evidence>
<dbReference type="PROSITE" id="PS50850">
    <property type="entry name" value="MFS"/>
    <property type="match status" value="1"/>
</dbReference>
<proteinExistence type="predicted"/>
<feature type="transmembrane region" description="Helical" evidence="6">
    <location>
        <begin position="368"/>
        <end position="388"/>
    </location>
</feature>
<dbReference type="RefSeq" id="WP_271883754.1">
    <property type="nucleotide sequence ID" value="NZ_CP067136.1"/>
</dbReference>
<feature type="transmembrane region" description="Helical" evidence="6">
    <location>
        <begin position="53"/>
        <end position="72"/>
    </location>
</feature>
<dbReference type="Gene3D" id="1.20.1250.20">
    <property type="entry name" value="MFS general substrate transporter like domains"/>
    <property type="match status" value="1"/>
</dbReference>
<dbReference type="InterPro" id="IPR011701">
    <property type="entry name" value="MFS"/>
</dbReference>
<evidence type="ECO:0000313" key="8">
    <source>
        <dbReference type="EMBL" id="WCR07017.1"/>
    </source>
</evidence>
<feature type="transmembrane region" description="Helical" evidence="6">
    <location>
        <begin position="138"/>
        <end position="161"/>
    </location>
</feature>
<evidence type="ECO:0000313" key="9">
    <source>
        <dbReference type="Proteomes" id="UP001219349"/>
    </source>
</evidence>
<dbReference type="EMBL" id="CP067136">
    <property type="protein sequence ID" value="WCR07017.1"/>
    <property type="molecule type" value="Genomic_DNA"/>
</dbReference>
<sequence>MRSDRLLRDPRAWGLMLAATLTIMSNSTITPALPGLQARFADDPNAEVLTRLLITAPSLVVAIIAPFAGALTDRLGRRLPLFLGLLIYALAGTAGLYLNGLPAILASRLILGLGVAFVMTAQAALIGDYFQGAARGRLMGYQIAATNIGGLIFVTVAGYLAGLDPRWPFAIYGLAIIMFPFLWRMLPEPILAPGQTDLANPAALQAEPGWQATVAIMSAAAALTFVIFYAVPTQLPYHLRGLGITDPQKAGVAMASMMFAAALTSVVSGWIRPWLGRIGTPVTGYLLMAAGFATVAAGRSLGLEMVGMALIGGGIGMCMPTFITTALNVTPAHRRGLVSGLVTSAIFLGQFISPLASQPLVTHLGYSGAFHVGAAGYVTLAVLLVLVLKRKPRQQQPASAS</sequence>
<feature type="transmembrane region" description="Helical" evidence="6">
    <location>
        <begin position="283"/>
        <end position="302"/>
    </location>
</feature>
<comment type="subcellular location">
    <subcellularLocation>
        <location evidence="1">Cell membrane</location>
        <topology evidence="1">Multi-pass membrane protein</topology>
    </subcellularLocation>
</comment>
<accession>A0ABY7SKH7</accession>